<dbReference type="Gene3D" id="2.30.320.10">
    <property type="entry name" value="YwqG-like"/>
    <property type="match status" value="1"/>
</dbReference>
<sequence>MVRGPEAQAFIVAQGLDIDLAVRSPLERRLMDTSIRLCAGDLALPGKLWGPNEVLPPRTYPNLRASMEEISAYLQVQPATVAALVIINDADPLLAQAYLDLTGKSIPVIDLRKIDLESKIIEAREALGALLAQKLTADAYIPRFQSMEEGSSGIQNEKSSRYFGSPFMPETMAWPNWRWGEKSGPYLFYCQYQVSDLPDPVRACLPEDVTSFLVFVNPIIDVWPHTPDNPPYKLRFVRGGEKCALYTAPSSSDQEAPPGRDIARFCRTRDTGSAREYSSRPDARPEFFELADMPYSVIEPFFMSPEAERRFVLDEVAGKVPPESPLLSWEGDKFLGEPIWIQSAEYRSSWDGTPMIAFLHIFYDGVPDLDLPPEALSRDGAGIIWVPRRWVKNRTYESQVEMTWDMG</sequence>
<keyword evidence="2" id="KW-1185">Reference proteome</keyword>
<evidence type="ECO:0008006" key="3">
    <source>
        <dbReference type="Google" id="ProtNLM"/>
    </source>
</evidence>
<dbReference type="EMBL" id="BAPV01000061">
    <property type="protein sequence ID" value="GBQ93981.1"/>
    <property type="molecule type" value="Genomic_DNA"/>
</dbReference>
<protein>
    <recommendedName>
        <fullName evidence="3">DUF1963 domain-containing protein</fullName>
    </recommendedName>
</protein>
<accession>A0ABQ0Q6W8</accession>
<dbReference type="Proteomes" id="UP001062776">
    <property type="component" value="Unassembled WGS sequence"/>
</dbReference>
<proteinExistence type="predicted"/>
<name>A0ABQ0Q6W8_9PROT</name>
<organism evidence="1 2">
    <name type="scientific">Asaia krungthepensis NRIC 0535</name>
    <dbReference type="NCBI Taxonomy" id="1307925"/>
    <lineage>
        <taxon>Bacteria</taxon>
        <taxon>Pseudomonadati</taxon>
        <taxon>Pseudomonadota</taxon>
        <taxon>Alphaproteobacteria</taxon>
        <taxon>Acetobacterales</taxon>
        <taxon>Acetobacteraceae</taxon>
        <taxon>Asaia</taxon>
    </lineage>
</organism>
<evidence type="ECO:0000313" key="2">
    <source>
        <dbReference type="Proteomes" id="UP001062776"/>
    </source>
</evidence>
<evidence type="ECO:0000313" key="1">
    <source>
        <dbReference type="EMBL" id="GBQ93981.1"/>
    </source>
</evidence>
<gene>
    <name evidence="1" type="ORF">AA0535_3015</name>
</gene>
<comment type="caution">
    <text evidence="1">The sequence shown here is derived from an EMBL/GenBank/DDBJ whole genome shotgun (WGS) entry which is preliminary data.</text>
</comment>
<reference evidence="1" key="1">
    <citation type="submission" date="2013-04" db="EMBL/GenBank/DDBJ databases">
        <title>The genome sequencing project of 58 acetic acid bacteria.</title>
        <authorList>
            <person name="Okamoto-Kainuma A."/>
            <person name="Ishikawa M."/>
            <person name="Umino S."/>
            <person name="Koizumi Y."/>
            <person name="Shiwa Y."/>
            <person name="Yoshikawa H."/>
            <person name="Matsutani M."/>
            <person name="Matsushita K."/>
        </authorList>
    </citation>
    <scope>NUCLEOTIDE SEQUENCE</scope>
    <source>
        <strain evidence="1">NRIC 0535</strain>
    </source>
</reference>